<dbReference type="AlphaFoldDB" id="A0A9Q0UBS1"/>
<proteinExistence type="predicted"/>
<protein>
    <submittedName>
        <fullName evidence="2">Uncharacterized protein</fullName>
    </submittedName>
</protein>
<accession>A0A9Q0UBS1</accession>
<evidence type="ECO:0000313" key="3">
    <source>
        <dbReference type="Proteomes" id="UP001151532"/>
    </source>
</evidence>
<evidence type="ECO:0000256" key="1">
    <source>
        <dbReference type="SAM" id="Phobius"/>
    </source>
</evidence>
<gene>
    <name evidence="2" type="ORF">OIU79_005053</name>
</gene>
<dbReference type="EMBL" id="JAPFFK010000013">
    <property type="protein sequence ID" value="KAJ6727037.1"/>
    <property type="molecule type" value="Genomic_DNA"/>
</dbReference>
<keyword evidence="1" id="KW-0812">Transmembrane</keyword>
<comment type="caution">
    <text evidence="2">The sequence shown here is derived from an EMBL/GenBank/DDBJ whole genome shotgun (WGS) entry which is preliminary data.</text>
</comment>
<reference evidence="2" key="1">
    <citation type="submission" date="2022-11" db="EMBL/GenBank/DDBJ databases">
        <authorList>
            <person name="Hyden B.L."/>
            <person name="Feng K."/>
            <person name="Yates T."/>
            <person name="Jawdy S."/>
            <person name="Smart L.B."/>
            <person name="Muchero W."/>
        </authorList>
    </citation>
    <scope>NUCLEOTIDE SEQUENCE</scope>
    <source>
        <tissue evidence="2">Shoot tip</tissue>
    </source>
</reference>
<evidence type="ECO:0000313" key="2">
    <source>
        <dbReference type="EMBL" id="KAJ6727037.1"/>
    </source>
</evidence>
<name>A0A9Q0UBS1_SALPP</name>
<feature type="transmembrane region" description="Helical" evidence="1">
    <location>
        <begin position="20"/>
        <end position="40"/>
    </location>
</feature>
<organism evidence="2 3">
    <name type="scientific">Salix purpurea</name>
    <name type="common">Purple osier willow</name>
    <dbReference type="NCBI Taxonomy" id="77065"/>
    <lineage>
        <taxon>Eukaryota</taxon>
        <taxon>Viridiplantae</taxon>
        <taxon>Streptophyta</taxon>
        <taxon>Embryophyta</taxon>
        <taxon>Tracheophyta</taxon>
        <taxon>Spermatophyta</taxon>
        <taxon>Magnoliopsida</taxon>
        <taxon>eudicotyledons</taxon>
        <taxon>Gunneridae</taxon>
        <taxon>Pentapetalae</taxon>
        <taxon>rosids</taxon>
        <taxon>fabids</taxon>
        <taxon>Malpighiales</taxon>
        <taxon>Salicaceae</taxon>
        <taxon>Saliceae</taxon>
        <taxon>Salix</taxon>
    </lineage>
</organism>
<reference evidence="2" key="2">
    <citation type="journal article" date="2023" name="Int. J. Mol. Sci.">
        <title>De Novo Assembly and Annotation of 11 Diverse Shrub Willow (Salix) Genomes Reveals Novel Gene Organization in Sex-Linked Regions.</title>
        <authorList>
            <person name="Hyden B."/>
            <person name="Feng K."/>
            <person name="Yates T.B."/>
            <person name="Jawdy S."/>
            <person name="Cereghino C."/>
            <person name="Smart L.B."/>
            <person name="Muchero W."/>
        </authorList>
    </citation>
    <scope>NUCLEOTIDE SEQUENCE</scope>
    <source>
        <tissue evidence="2">Shoot tip</tissue>
    </source>
</reference>
<keyword evidence="1" id="KW-1133">Transmembrane helix</keyword>
<dbReference type="Proteomes" id="UP001151532">
    <property type="component" value="Chromosome 8"/>
</dbReference>
<keyword evidence="3" id="KW-1185">Reference proteome</keyword>
<sequence>MERKTDTKDDEAATQRVRLWFLFSLPIFFSFFNHSLFLGFSTMTSLLKFTLDMSPYVKFMNYLSFFVDFVCL</sequence>
<keyword evidence="1" id="KW-0472">Membrane</keyword>